<evidence type="ECO:0000313" key="3">
    <source>
        <dbReference type="EMBL" id="QII10403.1"/>
    </source>
</evidence>
<accession>Q1PYT1</accession>
<reference evidence="2" key="1">
    <citation type="journal article" date="2006" name="Nature">
        <title>Deciphering the evolution and metabolism of an anammox bacterium from a community genome.</title>
        <authorList>
            <person name="Strous M."/>
            <person name="Pelletier E."/>
            <person name="Mangenot S."/>
            <person name="Rattei T."/>
            <person name="Lehner A."/>
            <person name="Taylor M.W."/>
            <person name="Horn M."/>
            <person name="Daims H."/>
            <person name="Bartol-Mavel D."/>
            <person name="Wincker P."/>
            <person name="Barbe V."/>
            <person name="Fonknechten N."/>
            <person name="Vallenet D."/>
            <person name="Segurens B."/>
            <person name="Schenowitz-Truong C."/>
            <person name="Medigue C."/>
            <person name="Collingro A."/>
            <person name="Snel B."/>
            <person name="Dutilh B.E."/>
            <person name="OpDenCamp H.J.M."/>
            <person name="vanDerDrift C."/>
            <person name="Cirpus I."/>
            <person name="vanDePas-Schoonen K.T."/>
            <person name="Harhangi H.R."/>
            <person name="vanNiftrik L."/>
            <person name="Schmid M."/>
            <person name="Keltjens J."/>
            <person name="vanDeVossenberg J."/>
            <person name="Kartal B."/>
            <person name="Meier H."/>
            <person name="Frishman D."/>
            <person name="Huynen M.A."/>
            <person name="Mewes H."/>
            <person name="Weissenbach J."/>
            <person name="Jetten M.S.M."/>
            <person name="Wagner M."/>
            <person name="LePaslier D."/>
        </authorList>
    </citation>
    <scope>NUCLEOTIDE SEQUENCE</scope>
</reference>
<sequence>MPPLKIISSLYRYSKLYSLRTVYVYCGATLVLISAKMGTDLGFYQSIFVSL</sequence>
<dbReference type="EMBL" id="CT573072">
    <property type="protein sequence ID" value="CAJ72234.1"/>
    <property type="molecule type" value="Genomic_DNA"/>
</dbReference>
<protein>
    <submittedName>
        <fullName evidence="2">Uncharacterized protein</fullName>
    </submittedName>
</protein>
<feature type="transmembrane region" description="Helical" evidence="1">
    <location>
        <begin position="21"/>
        <end position="39"/>
    </location>
</feature>
<name>Q1PYT1_KUEST</name>
<keyword evidence="1" id="KW-0472">Membrane</keyword>
<reference evidence="3 4" key="3">
    <citation type="submission" date="2020-02" db="EMBL/GenBank/DDBJ databases">
        <title>Newly sequenced genome of strain CSTR1 showed variability in Candidatus Kuenenia stuttgartiensis genomes.</title>
        <authorList>
            <person name="Ding C."/>
            <person name="Adrian L."/>
        </authorList>
    </citation>
    <scope>NUCLEOTIDE SEQUENCE [LARGE SCALE GENOMIC DNA]</scope>
    <source>
        <strain evidence="3 4">CSTR1</strain>
    </source>
</reference>
<keyword evidence="1" id="KW-1133">Transmembrane helix</keyword>
<evidence type="ECO:0000313" key="2">
    <source>
        <dbReference type="EMBL" id="CAJ72234.1"/>
    </source>
</evidence>
<evidence type="ECO:0000256" key="1">
    <source>
        <dbReference type="SAM" id="Phobius"/>
    </source>
</evidence>
<dbReference type="AlphaFoldDB" id="Q1PYT1"/>
<organism evidence="2">
    <name type="scientific">Kuenenia stuttgartiensis</name>
    <dbReference type="NCBI Taxonomy" id="174633"/>
    <lineage>
        <taxon>Bacteria</taxon>
        <taxon>Pseudomonadati</taxon>
        <taxon>Planctomycetota</taxon>
        <taxon>Candidatus Brocadiia</taxon>
        <taxon>Candidatus Brocadiales</taxon>
        <taxon>Candidatus Brocadiaceae</taxon>
        <taxon>Candidatus Kuenenia</taxon>
    </lineage>
</organism>
<dbReference type="Proteomes" id="UP000501926">
    <property type="component" value="Chromosome"/>
</dbReference>
<dbReference type="EMBL" id="CP049055">
    <property type="protein sequence ID" value="QII10403.1"/>
    <property type="molecule type" value="Genomic_DNA"/>
</dbReference>
<keyword evidence="1" id="KW-0812">Transmembrane</keyword>
<evidence type="ECO:0000313" key="4">
    <source>
        <dbReference type="Proteomes" id="UP000501926"/>
    </source>
</evidence>
<gene>
    <name evidence="3" type="ORF">KsCSTR_10240</name>
    <name evidence="2" type="ORF">kustd1489</name>
</gene>
<proteinExistence type="predicted"/>
<reference evidence="2" key="2">
    <citation type="submission" date="2006-01" db="EMBL/GenBank/DDBJ databases">
        <authorList>
            <person name="Genoscope"/>
        </authorList>
    </citation>
    <scope>NUCLEOTIDE SEQUENCE</scope>
</reference>